<reference evidence="1" key="2">
    <citation type="submission" date="2017-11" db="EMBL/GenBank/DDBJ databases">
        <title>Coralsnake Venomics: Analyses of Venom Gland Transcriptomes and Proteomes of Six Brazilian Taxa.</title>
        <authorList>
            <person name="Aird S.D."/>
            <person name="Jorge da Silva N."/>
            <person name="Qiu L."/>
            <person name="Villar-Briones A."/>
            <person name="Aparecida-Saddi V."/>
            <person name="Campos-Telles M.P."/>
            <person name="Grau M."/>
            <person name="Mikheyev A.S."/>
        </authorList>
    </citation>
    <scope>NUCLEOTIDE SEQUENCE</scope>
    <source>
        <tissue evidence="1">Venom_gland</tissue>
    </source>
</reference>
<reference evidence="1" key="1">
    <citation type="submission" date="2017-07" db="EMBL/GenBank/DDBJ databases">
        <authorList>
            <person name="Mikheyev A."/>
            <person name="Grau M."/>
        </authorList>
    </citation>
    <scope>NUCLEOTIDE SEQUENCE</scope>
    <source>
        <tissue evidence="1">Venom_gland</tissue>
    </source>
</reference>
<accession>A0A2D4I520</accession>
<sequence>MLVPEIIELRLSILNNKFEGSYLDGFETLISNLKMVLTNRILAQSKKLILKNKNWFDRDCVQLKKTYNEEYRKSKNAPSEDHTHYLKQLKAQYKTLLKEKKSAALEESWHRLIAAVKTKNTSLFWHSARGLGKSPLPPTNQVPIHACEEYFRELYTDPDYVIQESQISLDQTPYWPPVTPGEISRLIGTFKVNKVPGPDNVLPK</sequence>
<organism evidence="1">
    <name type="scientific">Micrurus lemniscatus lemniscatus</name>
    <dbReference type="NCBI Taxonomy" id="129467"/>
    <lineage>
        <taxon>Eukaryota</taxon>
        <taxon>Metazoa</taxon>
        <taxon>Chordata</taxon>
        <taxon>Craniata</taxon>
        <taxon>Vertebrata</taxon>
        <taxon>Euteleostomi</taxon>
        <taxon>Lepidosauria</taxon>
        <taxon>Squamata</taxon>
        <taxon>Bifurcata</taxon>
        <taxon>Unidentata</taxon>
        <taxon>Episquamata</taxon>
        <taxon>Toxicofera</taxon>
        <taxon>Serpentes</taxon>
        <taxon>Colubroidea</taxon>
        <taxon>Elapidae</taxon>
        <taxon>Elapinae</taxon>
        <taxon>Micrurus</taxon>
    </lineage>
</organism>
<dbReference type="EMBL" id="IACK01072086">
    <property type="protein sequence ID" value="LAA79327.1"/>
    <property type="molecule type" value="Transcribed_RNA"/>
</dbReference>
<proteinExistence type="predicted"/>
<evidence type="ECO:0000313" key="1">
    <source>
        <dbReference type="EMBL" id="LAA79327.1"/>
    </source>
</evidence>
<name>A0A2D4I520_MICLE</name>
<protein>
    <submittedName>
        <fullName evidence="1">Uncharacterized protein</fullName>
    </submittedName>
</protein>
<dbReference type="AlphaFoldDB" id="A0A2D4I520"/>